<keyword evidence="3" id="KW-0805">Transcription regulation</keyword>
<dbReference type="Pfam" id="PF08279">
    <property type="entry name" value="HTH_11"/>
    <property type="match status" value="1"/>
</dbReference>
<dbReference type="PROSITE" id="PS51372">
    <property type="entry name" value="PRD_2"/>
    <property type="match status" value="1"/>
</dbReference>
<dbReference type="InterPro" id="IPR013011">
    <property type="entry name" value="PTS_EIIB_2"/>
</dbReference>
<keyword evidence="4" id="KW-0010">Activator</keyword>
<dbReference type="SUPFAM" id="SSF88659">
    <property type="entry name" value="Sigma3 and sigma4 domains of RNA polymerase sigma factors"/>
    <property type="match status" value="1"/>
</dbReference>
<name>A0A4Z0D1C6_9ENTE</name>
<dbReference type="CDD" id="cd05568">
    <property type="entry name" value="PTS_IIB_bgl_like"/>
    <property type="match status" value="1"/>
</dbReference>
<dbReference type="InterPro" id="IPR036388">
    <property type="entry name" value="WH-like_DNA-bd_sf"/>
</dbReference>
<dbReference type="InterPro" id="IPR013196">
    <property type="entry name" value="HTH_11"/>
</dbReference>
<sequence length="618" mass="71683">MNKLLTEREKLILNYLLGIRNKITTQELAKEFDISVRTVKYNLANIKEWLGERNIELFSKRGQGIWLELLDSQKLILKNELVDNLETIAISQEKRINHIMFELISATQAVSSESIANKLQLAQNTILNDIKKIELLLEQFNLTLVRVSGKGFSVEGTEHTKRFVSEMIVQKELSEFDIYRIMTELIKKNDINLLNGFFNINTSYQRIFLVAIDCLSKAMKQSDNQTLDYSELLSLTIRGSVSMFRLLTLNPIGTYKIISNSKKKNISKEVAYNFVHEMVDYLELPLLQDEYDYIKSDYHKESLSYNFHQLTEGLIDGVEKELQFPFSHDQLLFNNLMAHLALRFSKNNLYVNEYNPFVEDIKEEYTEVYKAVLHVTNKLIKDYAIIINDSFVSFLSLHFIASLERYKQRKKIKIVYVCSTGVGVTSLLQQKVEEEIANVEVVSFASVLNIQEEIENKTPDLIISIFTLKDVQIPWIKVNPIPSKKDIRNIQEMVNEILDNQIETKQYDEINIVSDFSGFEQSDEISRDLIVKGYLVYQELKEAIGDELIEGYEDAFLLHVLLLVHRITFDTQYMTQSNTDQELFTSKKATIIKIEKVFSEQELPINLSEIIAILQYVA</sequence>
<dbReference type="Proteomes" id="UP000297725">
    <property type="component" value="Unassembled WGS sequence"/>
</dbReference>
<evidence type="ECO:0000313" key="8">
    <source>
        <dbReference type="EMBL" id="QCA29400.1"/>
    </source>
</evidence>
<evidence type="ECO:0000313" key="11">
    <source>
        <dbReference type="Proteomes" id="UP000297725"/>
    </source>
</evidence>
<evidence type="ECO:0000259" key="6">
    <source>
        <dbReference type="PROSITE" id="PS51099"/>
    </source>
</evidence>
<dbReference type="GO" id="GO:0008982">
    <property type="term" value="F:protein-N(PI)-phosphohistidine-sugar phosphotransferase activity"/>
    <property type="evidence" value="ECO:0007669"/>
    <property type="project" value="InterPro"/>
</dbReference>
<dbReference type="RefSeq" id="WP_135255156.1">
    <property type="nucleotide sequence ID" value="NZ_CP038865.1"/>
</dbReference>
<dbReference type="PROSITE" id="PS51099">
    <property type="entry name" value="PTS_EIIB_TYPE_2"/>
    <property type="match status" value="1"/>
</dbReference>
<evidence type="ECO:0000256" key="1">
    <source>
        <dbReference type="ARBA" id="ARBA00022679"/>
    </source>
</evidence>
<protein>
    <submittedName>
        <fullName evidence="8">Transcription antiterminator</fullName>
    </submittedName>
</protein>
<dbReference type="EMBL" id="SRHU01000036">
    <property type="protein sequence ID" value="TFZ39307.1"/>
    <property type="molecule type" value="Genomic_DNA"/>
</dbReference>
<evidence type="ECO:0000256" key="3">
    <source>
        <dbReference type="ARBA" id="ARBA00023015"/>
    </source>
</evidence>
<proteinExistence type="predicted"/>
<evidence type="ECO:0000313" key="10">
    <source>
        <dbReference type="Proteomes" id="UP000296883"/>
    </source>
</evidence>
<dbReference type="Proteomes" id="UP000296883">
    <property type="component" value="Chromosome"/>
</dbReference>
<dbReference type="AlphaFoldDB" id="A0A4Z0D1C6"/>
<dbReference type="InterPro" id="IPR013324">
    <property type="entry name" value="RNA_pol_sigma_r3/r4-like"/>
</dbReference>
<keyword evidence="2" id="KW-0677">Repeat</keyword>
<dbReference type="InterPro" id="IPR036095">
    <property type="entry name" value="PTS_EIIB-like_sf"/>
</dbReference>
<gene>
    <name evidence="9" type="ORF">E4031_09175</name>
    <name evidence="8" type="ORF">E4Z98_08745</name>
</gene>
<dbReference type="InterPro" id="IPR007737">
    <property type="entry name" value="Mga_HTH"/>
</dbReference>
<feature type="domain" description="PTS EIIB type-2" evidence="6">
    <location>
        <begin position="412"/>
        <end position="502"/>
    </location>
</feature>
<dbReference type="OrthoDB" id="369398at2"/>
<dbReference type="Pfam" id="PF05043">
    <property type="entry name" value="Mga"/>
    <property type="match status" value="1"/>
</dbReference>
<evidence type="ECO:0000313" key="9">
    <source>
        <dbReference type="EMBL" id="TFZ39307.1"/>
    </source>
</evidence>
<dbReference type="PANTHER" id="PTHR30185">
    <property type="entry name" value="CRYPTIC BETA-GLUCOSIDE BGL OPERON ANTITERMINATOR"/>
    <property type="match status" value="1"/>
</dbReference>
<keyword evidence="1" id="KW-0808">Transferase</keyword>
<evidence type="ECO:0000259" key="7">
    <source>
        <dbReference type="PROSITE" id="PS51372"/>
    </source>
</evidence>
<dbReference type="EMBL" id="CP038865">
    <property type="protein sequence ID" value="QCA29400.1"/>
    <property type="molecule type" value="Genomic_DNA"/>
</dbReference>
<feature type="domain" description="PRD" evidence="7">
    <location>
        <begin position="302"/>
        <end position="409"/>
    </location>
</feature>
<dbReference type="GO" id="GO:0006355">
    <property type="term" value="P:regulation of DNA-templated transcription"/>
    <property type="evidence" value="ECO:0007669"/>
    <property type="project" value="InterPro"/>
</dbReference>
<organism evidence="8 10">
    <name type="scientific">Vagococcus xieshaowenii</name>
    <dbReference type="NCBI Taxonomy" id="2562451"/>
    <lineage>
        <taxon>Bacteria</taxon>
        <taxon>Bacillati</taxon>
        <taxon>Bacillota</taxon>
        <taxon>Bacilli</taxon>
        <taxon>Lactobacillales</taxon>
        <taxon>Enterococcaceae</taxon>
        <taxon>Vagococcus</taxon>
    </lineage>
</organism>
<accession>A0A7Z1YB70</accession>
<dbReference type="Gene3D" id="1.10.10.10">
    <property type="entry name" value="Winged helix-like DNA-binding domain superfamily/Winged helix DNA-binding domain"/>
    <property type="match status" value="2"/>
</dbReference>
<evidence type="ECO:0000256" key="2">
    <source>
        <dbReference type="ARBA" id="ARBA00022737"/>
    </source>
</evidence>
<reference evidence="9 11" key="1">
    <citation type="submission" date="2019-03" db="EMBL/GenBank/DDBJ databases">
        <title>Vagococcus sp. was isolated fron gut of Carduelis flavirostris.</title>
        <authorList>
            <person name="Ge Y."/>
        </authorList>
    </citation>
    <scope>NUCLEOTIDE SEQUENCE [LARGE SCALE GENOMIC DNA]</scope>
    <source>
        <strain evidence="9 11">CF-210</strain>
    </source>
</reference>
<evidence type="ECO:0000256" key="5">
    <source>
        <dbReference type="ARBA" id="ARBA00023163"/>
    </source>
</evidence>
<dbReference type="GO" id="GO:0009401">
    <property type="term" value="P:phosphoenolpyruvate-dependent sugar phosphotransferase system"/>
    <property type="evidence" value="ECO:0007669"/>
    <property type="project" value="InterPro"/>
</dbReference>
<dbReference type="Gene3D" id="1.10.1790.10">
    <property type="entry name" value="PRD domain"/>
    <property type="match status" value="1"/>
</dbReference>
<dbReference type="KEGG" id="vac:E4Z98_08745"/>
<keyword evidence="10" id="KW-1185">Reference proteome</keyword>
<dbReference type="SUPFAM" id="SSF52794">
    <property type="entry name" value="PTS system IIB component-like"/>
    <property type="match status" value="1"/>
</dbReference>
<dbReference type="InterPro" id="IPR011608">
    <property type="entry name" value="PRD"/>
</dbReference>
<dbReference type="InterPro" id="IPR050661">
    <property type="entry name" value="BglG_antiterminators"/>
</dbReference>
<reference evidence="8 10" key="2">
    <citation type="journal article" date="2020" name="Int. J. Syst. Evol. Microbiol.">
        <title>Vagococcus xieshaowenii sp. nov., isolated from snow finch (Montifringilla taczanowskii) cloacal content.</title>
        <authorList>
            <person name="Ge Y."/>
            <person name="Yang J."/>
            <person name="Lai X.H."/>
            <person name="Zhang G."/>
            <person name="Jin D."/>
            <person name="Lu S."/>
            <person name="Wang B."/>
            <person name="Huang Y."/>
            <person name="Huang Y."/>
            <person name="Ren Z."/>
            <person name="Zhang X."/>
            <person name="Xu J."/>
        </authorList>
    </citation>
    <scope>NUCLEOTIDE SEQUENCE [LARGE SCALE GENOMIC DNA]</scope>
    <source>
        <strain evidence="10">personal::cf-49</strain>
        <strain evidence="8">Personal::cf-49</strain>
    </source>
</reference>
<dbReference type="SUPFAM" id="SSF63520">
    <property type="entry name" value="PTS-regulatory domain, PRD"/>
    <property type="match status" value="1"/>
</dbReference>
<dbReference type="InterPro" id="IPR036634">
    <property type="entry name" value="PRD_sf"/>
</dbReference>
<keyword evidence="5" id="KW-0804">Transcription</keyword>
<dbReference type="PANTHER" id="PTHR30185:SF18">
    <property type="entry name" value="TRANSCRIPTIONAL REGULATOR MTLR"/>
    <property type="match status" value="1"/>
</dbReference>
<evidence type="ECO:0000256" key="4">
    <source>
        <dbReference type="ARBA" id="ARBA00023159"/>
    </source>
</evidence>
<accession>A0A4Z0D1C6</accession>
<dbReference type="Pfam" id="PF00874">
    <property type="entry name" value="PRD"/>
    <property type="match status" value="1"/>
</dbReference>
<dbReference type="Gene3D" id="3.40.50.2300">
    <property type="match status" value="1"/>
</dbReference>